<reference evidence="2 3" key="1">
    <citation type="submission" date="2023-05" db="EMBL/GenBank/DDBJ databases">
        <authorList>
            <person name="Zhang X."/>
        </authorList>
    </citation>
    <scope>NUCLEOTIDE SEQUENCE [LARGE SCALE GENOMIC DNA]</scope>
    <source>
        <strain evidence="2 3">DM2B3-1</strain>
    </source>
</reference>
<feature type="domain" description="Transposase IS4-like" evidence="1">
    <location>
        <begin position="59"/>
        <end position="194"/>
    </location>
</feature>
<dbReference type="PANTHER" id="PTHR33258">
    <property type="entry name" value="TRANSPOSASE INSL FOR INSERTION SEQUENCE ELEMENT IS186A-RELATED"/>
    <property type="match status" value="1"/>
</dbReference>
<name>A0ABT7CUU5_9BACT</name>
<evidence type="ECO:0000313" key="2">
    <source>
        <dbReference type="EMBL" id="MDJ1497485.1"/>
    </source>
</evidence>
<dbReference type="Pfam" id="PF01609">
    <property type="entry name" value="DDE_Tnp_1"/>
    <property type="match status" value="1"/>
</dbReference>
<dbReference type="Proteomes" id="UP001228581">
    <property type="component" value="Unassembled WGS sequence"/>
</dbReference>
<keyword evidence="3" id="KW-1185">Reference proteome</keyword>
<sequence length="280" mass="33499">MDSTEWKIGQYPLHVLVLAANVKGIAVPVYFRIYTHKGVLSEKERIGFIRKSLSVIDLRDKLLIADREFIGKDWFDFLSKNRIDFLIRLRKGIYQQWVDLECKQYEKLQKRALKKAYAQAQFTLEKQPYRLEVYRNENQSEKEPLVYLLTNRLKEKRTGKQYGKRWKIEYCFKHLNEYCFKHLKTNGFNLQQVAFQDTNKIRLLISFVIVAYILAIEQGILQEKQNPVRHIRFANGKKYRSVSIFRDGLQKLKEKLTYLVDFRTYLFKLTPKETTILKIV</sequence>
<organism evidence="2 3">
    <name type="scientific">Xanthocytophaga flava</name>
    <dbReference type="NCBI Taxonomy" id="3048013"/>
    <lineage>
        <taxon>Bacteria</taxon>
        <taxon>Pseudomonadati</taxon>
        <taxon>Bacteroidota</taxon>
        <taxon>Cytophagia</taxon>
        <taxon>Cytophagales</taxon>
        <taxon>Rhodocytophagaceae</taxon>
        <taxon>Xanthocytophaga</taxon>
    </lineage>
</organism>
<protein>
    <submittedName>
        <fullName evidence="2">Transposase</fullName>
    </submittedName>
</protein>
<evidence type="ECO:0000259" key="1">
    <source>
        <dbReference type="Pfam" id="PF01609"/>
    </source>
</evidence>
<accession>A0ABT7CUU5</accession>
<dbReference type="PANTHER" id="PTHR33258:SF1">
    <property type="entry name" value="TRANSPOSASE INSL FOR INSERTION SEQUENCE ELEMENT IS186A-RELATED"/>
    <property type="match status" value="1"/>
</dbReference>
<dbReference type="RefSeq" id="WP_314003089.1">
    <property type="nucleotide sequence ID" value="NZ_JASJOT010000033.1"/>
</dbReference>
<dbReference type="SUPFAM" id="SSF53098">
    <property type="entry name" value="Ribonuclease H-like"/>
    <property type="match status" value="1"/>
</dbReference>
<dbReference type="InterPro" id="IPR002559">
    <property type="entry name" value="Transposase_11"/>
</dbReference>
<comment type="caution">
    <text evidence="2">The sequence shown here is derived from an EMBL/GenBank/DDBJ whole genome shotgun (WGS) entry which is preliminary data.</text>
</comment>
<proteinExistence type="predicted"/>
<gene>
    <name evidence="2" type="ORF">QNI19_31390</name>
</gene>
<evidence type="ECO:0000313" key="3">
    <source>
        <dbReference type="Proteomes" id="UP001228581"/>
    </source>
</evidence>
<dbReference type="EMBL" id="JASJOT010000033">
    <property type="protein sequence ID" value="MDJ1497485.1"/>
    <property type="molecule type" value="Genomic_DNA"/>
</dbReference>
<dbReference type="InterPro" id="IPR012337">
    <property type="entry name" value="RNaseH-like_sf"/>
</dbReference>